<name>A0A9P5PCU1_9AGAR</name>
<keyword evidence="3" id="KW-1185">Reference proteome</keyword>
<sequence>MYSPAFVVPLHQTFLPTRSSSIKTEMDPATVRISTVAGELVNTCGLCAPLCYLTTLAIAQGIKQRTEPPRESTPSLEAVLPLPLPVETVDVSAWRALQALGGDMSVLGGELNHEPDGEQGSDSDFDTGGSEPLDLPANLHEGQKASINAQIRNLITHKARSLLPRLYGMESTLAGASNLSETPEIMEFIHTLDSLSSALSKLLVADTKASDPASPQQQNDPIPRIKSRKLICAQYGPILWAPSPEMKQIWKISRGYIIRVFGPFWTVSGGGGGQLIMVIELAPITWARNKALDSVDYLSSTNYND</sequence>
<evidence type="ECO:0000313" key="3">
    <source>
        <dbReference type="Proteomes" id="UP000772434"/>
    </source>
</evidence>
<evidence type="ECO:0000313" key="2">
    <source>
        <dbReference type="EMBL" id="KAF9060372.1"/>
    </source>
</evidence>
<comment type="caution">
    <text evidence="2">The sequence shown here is derived from an EMBL/GenBank/DDBJ whole genome shotgun (WGS) entry which is preliminary data.</text>
</comment>
<organism evidence="2 3">
    <name type="scientific">Rhodocollybia butyracea</name>
    <dbReference type="NCBI Taxonomy" id="206335"/>
    <lineage>
        <taxon>Eukaryota</taxon>
        <taxon>Fungi</taxon>
        <taxon>Dikarya</taxon>
        <taxon>Basidiomycota</taxon>
        <taxon>Agaricomycotina</taxon>
        <taxon>Agaricomycetes</taxon>
        <taxon>Agaricomycetidae</taxon>
        <taxon>Agaricales</taxon>
        <taxon>Marasmiineae</taxon>
        <taxon>Omphalotaceae</taxon>
        <taxon>Rhodocollybia</taxon>
    </lineage>
</organism>
<protein>
    <submittedName>
        <fullName evidence="2">Uncharacterized protein</fullName>
    </submittedName>
</protein>
<accession>A0A9P5PCU1</accession>
<dbReference type="Proteomes" id="UP000772434">
    <property type="component" value="Unassembled WGS sequence"/>
</dbReference>
<evidence type="ECO:0000256" key="1">
    <source>
        <dbReference type="SAM" id="MobiDB-lite"/>
    </source>
</evidence>
<dbReference type="EMBL" id="JADNRY010000247">
    <property type="protein sequence ID" value="KAF9060372.1"/>
    <property type="molecule type" value="Genomic_DNA"/>
</dbReference>
<feature type="region of interest" description="Disordered" evidence="1">
    <location>
        <begin position="107"/>
        <end position="135"/>
    </location>
</feature>
<proteinExistence type="predicted"/>
<reference evidence="2" key="1">
    <citation type="submission" date="2020-11" db="EMBL/GenBank/DDBJ databases">
        <authorList>
            <consortium name="DOE Joint Genome Institute"/>
            <person name="Ahrendt S."/>
            <person name="Riley R."/>
            <person name="Andreopoulos W."/>
            <person name="Labutti K."/>
            <person name="Pangilinan J."/>
            <person name="Ruiz-Duenas F.J."/>
            <person name="Barrasa J.M."/>
            <person name="Sanchez-Garcia M."/>
            <person name="Camarero S."/>
            <person name="Miyauchi S."/>
            <person name="Serrano A."/>
            <person name="Linde D."/>
            <person name="Babiker R."/>
            <person name="Drula E."/>
            <person name="Ayuso-Fernandez I."/>
            <person name="Pacheco R."/>
            <person name="Padilla G."/>
            <person name="Ferreira P."/>
            <person name="Barriuso J."/>
            <person name="Kellner H."/>
            <person name="Castanera R."/>
            <person name="Alfaro M."/>
            <person name="Ramirez L."/>
            <person name="Pisabarro A.G."/>
            <person name="Kuo A."/>
            <person name="Tritt A."/>
            <person name="Lipzen A."/>
            <person name="He G."/>
            <person name="Yan M."/>
            <person name="Ng V."/>
            <person name="Cullen D."/>
            <person name="Martin F."/>
            <person name="Rosso M.-N."/>
            <person name="Henrissat B."/>
            <person name="Hibbett D."/>
            <person name="Martinez A.T."/>
            <person name="Grigoriev I.V."/>
        </authorList>
    </citation>
    <scope>NUCLEOTIDE SEQUENCE</scope>
    <source>
        <strain evidence="2">AH 40177</strain>
    </source>
</reference>
<dbReference type="AlphaFoldDB" id="A0A9P5PCU1"/>
<gene>
    <name evidence="2" type="ORF">BDP27DRAFT_1370606</name>
</gene>